<protein>
    <submittedName>
        <fullName evidence="2">Uncharacterized protein</fullName>
    </submittedName>
</protein>
<gene>
    <name evidence="2" type="ORF">P5673_013113</name>
</gene>
<dbReference type="Proteomes" id="UP001249851">
    <property type="component" value="Unassembled WGS sequence"/>
</dbReference>
<keyword evidence="3" id="KW-1185">Reference proteome</keyword>
<accession>A0AAD9QLC4</accession>
<organism evidence="2 3">
    <name type="scientific">Acropora cervicornis</name>
    <name type="common">Staghorn coral</name>
    <dbReference type="NCBI Taxonomy" id="6130"/>
    <lineage>
        <taxon>Eukaryota</taxon>
        <taxon>Metazoa</taxon>
        <taxon>Cnidaria</taxon>
        <taxon>Anthozoa</taxon>
        <taxon>Hexacorallia</taxon>
        <taxon>Scleractinia</taxon>
        <taxon>Astrocoeniina</taxon>
        <taxon>Acroporidae</taxon>
        <taxon>Acropora</taxon>
    </lineage>
</organism>
<proteinExistence type="predicted"/>
<evidence type="ECO:0000313" key="2">
    <source>
        <dbReference type="EMBL" id="KAK2563414.1"/>
    </source>
</evidence>
<reference evidence="2" key="2">
    <citation type="journal article" date="2023" name="Science">
        <title>Genomic signatures of disease resistance in endangered staghorn corals.</title>
        <authorList>
            <person name="Vollmer S.V."/>
            <person name="Selwyn J.D."/>
            <person name="Despard B.A."/>
            <person name="Roesel C.L."/>
        </authorList>
    </citation>
    <scope>NUCLEOTIDE SEQUENCE</scope>
    <source>
        <strain evidence="2">K2</strain>
    </source>
</reference>
<dbReference type="AlphaFoldDB" id="A0AAD9QLC4"/>
<reference evidence="2" key="1">
    <citation type="journal article" date="2023" name="G3 (Bethesda)">
        <title>Whole genome assembly and annotation of the endangered Caribbean coral Acropora cervicornis.</title>
        <authorList>
            <person name="Selwyn J.D."/>
            <person name="Vollmer S.V."/>
        </authorList>
    </citation>
    <scope>NUCLEOTIDE SEQUENCE</scope>
    <source>
        <strain evidence="2">K2</strain>
    </source>
</reference>
<sequence length="167" mass="20023">MTSESEMVRTGIAARVQAGHSPPLRKRRTREYIPNSRTKLQQHMGNNDQGLQDENHELTFRTRENGYHHYPDENMNTISRSDTTRSQYQDILKFVPENSHLSERYQILRAENKILRERLQNALQREMKALKTFKRLAKENRQLKMNLRKYERTLLGFYDDESERRLS</sequence>
<evidence type="ECO:0000256" key="1">
    <source>
        <dbReference type="SAM" id="Coils"/>
    </source>
</evidence>
<name>A0AAD9QLC4_ACRCE</name>
<dbReference type="EMBL" id="JARQWQ010000025">
    <property type="protein sequence ID" value="KAK2563414.1"/>
    <property type="molecule type" value="Genomic_DNA"/>
</dbReference>
<evidence type="ECO:0000313" key="3">
    <source>
        <dbReference type="Proteomes" id="UP001249851"/>
    </source>
</evidence>
<keyword evidence="1" id="KW-0175">Coiled coil</keyword>
<comment type="caution">
    <text evidence="2">The sequence shown here is derived from an EMBL/GenBank/DDBJ whole genome shotgun (WGS) entry which is preliminary data.</text>
</comment>
<feature type="coiled-coil region" evidence="1">
    <location>
        <begin position="98"/>
        <end position="153"/>
    </location>
</feature>